<name>A0A7K0KEH0_9BACT</name>
<dbReference type="Gene3D" id="3.40.1350.10">
    <property type="match status" value="1"/>
</dbReference>
<dbReference type="Proteomes" id="UP000438914">
    <property type="component" value="Unassembled WGS sequence"/>
</dbReference>
<evidence type="ECO:0008006" key="3">
    <source>
        <dbReference type="Google" id="ProtNLM"/>
    </source>
</evidence>
<dbReference type="InterPro" id="IPR011856">
    <property type="entry name" value="tRNA_endonuc-like_dom_sf"/>
</dbReference>
<reference evidence="1 2" key="1">
    <citation type="submission" date="2019-08" db="EMBL/GenBank/DDBJ databases">
        <title>In-depth cultivation of the pig gut microbiome towards novel bacterial diversity and tailored functional studies.</title>
        <authorList>
            <person name="Wylensek D."/>
            <person name="Hitch T.C.A."/>
            <person name="Clavel T."/>
        </authorList>
    </citation>
    <scope>NUCLEOTIDE SEQUENCE [LARGE SCALE GENOMIC DNA]</scope>
    <source>
        <strain evidence="1 2">LKV-178-WT-2A</strain>
    </source>
</reference>
<evidence type="ECO:0000313" key="2">
    <source>
        <dbReference type="Proteomes" id="UP000438914"/>
    </source>
</evidence>
<protein>
    <recommendedName>
        <fullName evidence="3">DUF4268 domain-containing protein</fullName>
    </recommendedName>
</protein>
<organism evidence="1 2">
    <name type="scientific">Hallella mizrahii</name>
    <dbReference type="NCBI Taxonomy" id="2606637"/>
    <lineage>
        <taxon>Bacteria</taxon>
        <taxon>Pseudomonadati</taxon>
        <taxon>Bacteroidota</taxon>
        <taxon>Bacteroidia</taxon>
        <taxon>Bacteroidales</taxon>
        <taxon>Prevotellaceae</taxon>
        <taxon>Hallella</taxon>
    </lineage>
</organism>
<sequence length="277" mass="32005">MELENLKELQCSITQLWRMEEKDFSPWLASHLSVISELTNTILRPERLEQRVGKYEADIVAKDALSGVQVVIENQFGKSDHDHLGKSITYMSNIGAKILIWICEEFNDEHLAAIRKLNEDTNSDLHFFAISVNCYKIGDKGLYEFKLEEGGDGLNTTDCKKLSFWKDVESLLPKPLNEKFTPTNRNYADFGKILSQAKFGMSFDRKGVSRVYFYTDNEQDAHLIADKVKDSSLPFENSIGSKNNSLYYWILRNEKEKDPHWFADTATKIYHLLEDKK</sequence>
<comment type="caution">
    <text evidence="1">The sequence shown here is derived from an EMBL/GenBank/DDBJ whole genome shotgun (WGS) entry which is preliminary data.</text>
</comment>
<dbReference type="AlphaFoldDB" id="A0A7K0KEH0"/>
<gene>
    <name evidence="1" type="ORF">FYJ73_06590</name>
</gene>
<proteinExistence type="predicted"/>
<evidence type="ECO:0000313" key="1">
    <source>
        <dbReference type="EMBL" id="MST84337.1"/>
    </source>
</evidence>
<dbReference type="GO" id="GO:0003676">
    <property type="term" value="F:nucleic acid binding"/>
    <property type="evidence" value="ECO:0007669"/>
    <property type="project" value="InterPro"/>
</dbReference>
<dbReference type="EMBL" id="VUNG01000013">
    <property type="protein sequence ID" value="MST84337.1"/>
    <property type="molecule type" value="Genomic_DNA"/>
</dbReference>
<dbReference type="RefSeq" id="WP_154533925.1">
    <property type="nucleotide sequence ID" value="NZ_VUNG01000013.1"/>
</dbReference>
<keyword evidence="2" id="KW-1185">Reference proteome</keyword>
<accession>A0A7K0KEH0</accession>